<reference evidence="2" key="1">
    <citation type="journal article" date="2020" name="New Phytol.">
        <title>Comparative genomics reveals dynamic genome evolution in host specialist ectomycorrhizal fungi.</title>
        <authorList>
            <person name="Lofgren L.A."/>
            <person name="Nguyen N.H."/>
            <person name="Vilgalys R."/>
            <person name="Ruytinx J."/>
            <person name="Liao H.L."/>
            <person name="Branco S."/>
            <person name="Kuo A."/>
            <person name="LaButti K."/>
            <person name="Lipzen A."/>
            <person name="Andreopoulos W."/>
            <person name="Pangilinan J."/>
            <person name="Riley R."/>
            <person name="Hundley H."/>
            <person name="Na H."/>
            <person name="Barry K."/>
            <person name="Grigoriev I.V."/>
            <person name="Stajich J.E."/>
            <person name="Kennedy P.G."/>
        </authorList>
    </citation>
    <scope>NUCLEOTIDE SEQUENCE</scope>
    <source>
        <strain evidence="2">S12</strain>
    </source>
</reference>
<feature type="domain" description="CxC2-like cysteine cluster KDZ transposase-associated" evidence="1">
    <location>
        <begin position="142"/>
        <end position="249"/>
    </location>
</feature>
<accession>A0A9P7AEN8</accession>
<gene>
    <name evidence="2" type="ORF">HD556DRAFT_1434489</name>
</gene>
<dbReference type="EMBL" id="JABBWE010000081">
    <property type="protein sequence ID" value="KAG1787293.1"/>
    <property type="molecule type" value="Genomic_DNA"/>
</dbReference>
<dbReference type="AlphaFoldDB" id="A0A9P7AEN8"/>
<dbReference type="OrthoDB" id="2793259at2759"/>
<organism evidence="2 3">
    <name type="scientific">Suillus plorans</name>
    <dbReference type="NCBI Taxonomy" id="116603"/>
    <lineage>
        <taxon>Eukaryota</taxon>
        <taxon>Fungi</taxon>
        <taxon>Dikarya</taxon>
        <taxon>Basidiomycota</taxon>
        <taxon>Agaricomycotina</taxon>
        <taxon>Agaricomycetes</taxon>
        <taxon>Agaricomycetidae</taxon>
        <taxon>Boletales</taxon>
        <taxon>Suillineae</taxon>
        <taxon>Suillaceae</taxon>
        <taxon>Suillus</taxon>
    </lineage>
</organism>
<dbReference type="PANTHER" id="PTHR33096">
    <property type="entry name" value="CXC2 DOMAIN-CONTAINING PROTEIN"/>
    <property type="match status" value="1"/>
</dbReference>
<dbReference type="Pfam" id="PF18803">
    <property type="entry name" value="CxC2"/>
    <property type="match status" value="1"/>
</dbReference>
<evidence type="ECO:0000259" key="1">
    <source>
        <dbReference type="Pfam" id="PF18803"/>
    </source>
</evidence>
<protein>
    <recommendedName>
        <fullName evidence="1">CxC2-like cysteine cluster KDZ transposase-associated domain-containing protein</fullName>
    </recommendedName>
</protein>
<sequence>MHAPQETSGDHELHKHISHTITGPGRVAMHTEYFVGPTATPNVPAVAPNSPLNDNGYNEFDVVDAAYMDYLAETDEGPKKRKRTAGVSSFCCAECPLPPLYWCKDCFSTELYCQRCTVEKHCANPLHRIEHWNNGYFAHTTLKVLGLHVQLGHPSGECCYNSSTAFHDDFVVLDINGVHEIALDFCACEIAQSPIVQLLCTRWYPSTTVDPRSAATFCLLHHFHILSLESKASAFEYWQTLARLTDNAGVSPPKDRYEALLRMMKQWCNITLLKRSGYGHDPAGVCAATPGACAVLCAACPQPGKNMPDDWEKAPPEVRWKYALFLAIDANFCLARKNVSSDEVDPGLSRGLSYFVEERGFKSFLNEAGRLPQEKSMCASHSAVNLADTKNARGLAATGVGTVDCTRHNLKRPCAVGDLQKGKRYVNMDYLLFSTLQQTRDVMVLNISYDITCQWSKNLWDRMSRYPSAIHLDLSNKTIVFLVPKFHLPAHIAACQITFSYNLIKGVGRTDGKAPERGWANINPVATSTREMGPGSRRDILDDHFGDFNWKKVTNFGISLLRKIKSAIPERELHVRDFEDFDRMLSQERPNEVETWKSAVEIWEEDRSQPNPFKIKSKSMSQAAVRLSLSQKEARDLEHGVNVALHSDISPSILISSGIDYEDQQCHLQRDHSALGVYATDLQLAKFQERSNALQRKIAEWCKIQLLYLPSVACIRTSDIESSIDSIQEEKPYDIKLWLPSQIRRETLLPCNDSLSEYEWDLQRAQAFDALDDLRWQLHLRTHLYKFKDAQIRGQRENTRAGVIIKNVEVNVSVAAEHYRRAWNALSALTPSLARNAWTTELPKLEDGDTRGMGDNAFGELSGNRTLSWIWKAQGVATAGVEGEAVLSEALRVEWCRSRARANRWVEEVELLLEEMWRVGAFLAWHAVWWEEQATRRVGLDDASLEGIRGYAKRQAALRRSMRDVFLTKWSIMPALLHPKATAAPILSINTAH</sequence>
<dbReference type="Pfam" id="PF18758">
    <property type="entry name" value="KDZ"/>
    <property type="match status" value="1"/>
</dbReference>
<dbReference type="InterPro" id="IPR040521">
    <property type="entry name" value="KDZ"/>
</dbReference>
<dbReference type="InterPro" id="IPR041457">
    <property type="entry name" value="CxC2_KDZ-assoc"/>
</dbReference>
<comment type="caution">
    <text evidence="2">The sequence shown here is derived from an EMBL/GenBank/DDBJ whole genome shotgun (WGS) entry which is preliminary data.</text>
</comment>
<dbReference type="GeneID" id="64599093"/>
<name>A0A9P7AEN8_9AGAM</name>
<dbReference type="RefSeq" id="XP_041154651.1">
    <property type="nucleotide sequence ID" value="XM_041305329.1"/>
</dbReference>
<keyword evidence="3" id="KW-1185">Reference proteome</keyword>
<evidence type="ECO:0000313" key="3">
    <source>
        <dbReference type="Proteomes" id="UP000719766"/>
    </source>
</evidence>
<evidence type="ECO:0000313" key="2">
    <source>
        <dbReference type="EMBL" id="KAG1787293.1"/>
    </source>
</evidence>
<dbReference type="Proteomes" id="UP000719766">
    <property type="component" value="Unassembled WGS sequence"/>
</dbReference>
<proteinExistence type="predicted"/>
<dbReference type="PANTHER" id="PTHR33096:SF1">
    <property type="entry name" value="CXC1-LIKE CYSTEINE CLUSTER ASSOCIATED WITH KDZ TRANSPOSASES DOMAIN-CONTAINING PROTEIN"/>
    <property type="match status" value="1"/>
</dbReference>